<name>A0A1R1PU00_ZANCU</name>
<sequence>MIKLDDKKKVGLPSHIEEELFSGHILHQQWKQQAQTRVLSPSHVQSQAQNAKFEQQLSPFYSSGYQPSDKEPASSTFNKAGMSREQKKRTDGSKSKGIKNGCASKLKNGGMGKRAKVGRGDKLGLLVSAHSSQQQQQSVTIPTTSLNSQSVILYQPKPNKNGPDDKKREIKRQKLQRRQVQVQQGKGQKRDINASESMVEAYNANSMVALAATVVFLTFLI</sequence>
<organism evidence="2 3">
    <name type="scientific">Zancudomyces culisetae</name>
    <name type="common">Gut fungus</name>
    <name type="synonym">Smittium culisetae</name>
    <dbReference type="NCBI Taxonomy" id="1213189"/>
    <lineage>
        <taxon>Eukaryota</taxon>
        <taxon>Fungi</taxon>
        <taxon>Fungi incertae sedis</taxon>
        <taxon>Zoopagomycota</taxon>
        <taxon>Kickxellomycotina</taxon>
        <taxon>Harpellomycetes</taxon>
        <taxon>Harpellales</taxon>
        <taxon>Legeriomycetaceae</taxon>
        <taxon>Zancudomyces</taxon>
    </lineage>
</organism>
<reference evidence="3" key="1">
    <citation type="submission" date="2017-01" db="EMBL/GenBank/DDBJ databases">
        <authorList>
            <person name="Wang Y."/>
            <person name="White M."/>
            <person name="Kvist S."/>
            <person name="Moncalvo J.-M."/>
        </authorList>
    </citation>
    <scope>NUCLEOTIDE SEQUENCE [LARGE SCALE GENOMIC DNA]</scope>
    <source>
        <strain evidence="3">COL-18-3</strain>
    </source>
</reference>
<evidence type="ECO:0000313" key="3">
    <source>
        <dbReference type="Proteomes" id="UP000188320"/>
    </source>
</evidence>
<dbReference type="AlphaFoldDB" id="A0A1R1PU00"/>
<keyword evidence="3" id="KW-1185">Reference proteome</keyword>
<comment type="caution">
    <text evidence="2">The sequence shown here is derived from an EMBL/GenBank/DDBJ whole genome shotgun (WGS) entry which is preliminary data.</text>
</comment>
<dbReference type="EMBL" id="LSSK01000196">
    <property type="protein sequence ID" value="OMH84438.1"/>
    <property type="molecule type" value="Genomic_DNA"/>
</dbReference>
<feature type="region of interest" description="Disordered" evidence="1">
    <location>
        <begin position="60"/>
        <end position="117"/>
    </location>
</feature>
<accession>A0A1R1PU00</accession>
<feature type="compositionally biased region" description="Basic and acidic residues" evidence="1">
    <location>
        <begin position="82"/>
        <end position="94"/>
    </location>
</feature>
<evidence type="ECO:0000256" key="1">
    <source>
        <dbReference type="SAM" id="MobiDB-lite"/>
    </source>
</evidence>
<feature type="region of interest" description="Disordered" evidence="1">
    <location>
        <begin position="173"/>
        <end position="192"/>
    </location>
</feature>
<evidence type="ECO:0000313" key="2">
    <source>
        <dbReference type="EMBL" id="OMH84438.1"/>
    </source>
</evidence>
<proteinExistence type="predicted"/>
<gene>
    <name evidence="2" type="ORF">AX774_g2037</name>
</gene>
<dbReference type="Proteomes" id="UP000188320">
    <property type="component" value="Unassembled WGS sequence"/>
</dbReference>
<protein>
    <submittedName>
        <fullName evidence="2">Uncharacterized protein</fullName>
    </submittedName>
</protein>